<protein>
    <submittedName>
        <fullName evidence="1">Uncharacterized protein</fullName>
    </submittedName>
</protein>
<dbReference type="RefSeq" id="WP_111576517.1">
    <property type="nucleotide sequence ID" value="NZ_JBHEEY010000029.1"/>
</dbReference>
<comment type="caution">
    <text evidence="1">The sequence shown here is derived from an EMBL/GenBank/DDBJ whole genome shotgun (WGS) entry which is preliminary data.</text>
</comment>
<proteinExistence type="predicted"/>
<name>A0A364JRG8_9HYPH</name>
<dbReference type="Proteomes" id="UP000249453">
    <property type="component" value="Unassembled WGS sequence"/>
</dbReference>
<keyword evidence="2" id="KW-1185">Reference proteome</keyword>
<dbReference type="EMBL" id="QLMK01000029">
    <property type="protein sequence ID" value="RAK24655.1"/>
    <property type="molecule type" value="Genomic_DNA"/>
</dbReference>
<dbReference type="AlphaFoldDB" id="A0A364JRG8"/>
<dbReference type="OrthoDB" id="9204568at2"/>
<gene>
    <name evidence="1" type="ORF">C7374_1299</name>
</gene>
<sequence length="71" mass="7861">MKMHFIVMTASDEASGWRFFAGMSDARLPIWGGSDKAAHFPTFQQALRIARRVGGADICAAFPHHQDQEAI</sequence>
<evidence type="ECO:0000313" key="1">
    <source>
        <dbReference type="EMBL" id="RAK24655.1"/>
    </source>
</evidence>
<accession>A0A364JRG8</accession>
<reference evidence="1 2" key="1">
    <citation type="submission" date="2018-06" db="EMBL/GenBank/DDBJ databases">
        <title>Genomic Encyclopedia of Type Strains, Phase IV (KMG-IV): sequencing the most valuable type-strain genomes for metagenomic binning, comparative biology and taxonomic classification.</title>
        <authorList>
            <person name="Goeker M."/>
        </authorList>
    </citation>
    <scope>NUCLEOTIDE SEQUENCE [LARGE SCALE GENOMIC DNA]</scope>
    <source>
        <strain evidence="1 2">DSM 26720</strain>
    </source>
</reference>
<evidence type="ECO:0000313" key="2">
    <source>
        <dbReference type="Proteomes" id="UP000249453"/>
    </source>
</evidence>
<organism evidence="1 2">
    <name type="scientific">Falsochrobactrum ovis</name>
    <dbReference type="NCBI Taxonomy" id="1293442"/>
    <lineage>
        <taxon>Bacteria</taxon>
        <taxon>Pseudomonadati</taxon>
        <taxon>Pseudomonadota</taxon>
        <taxon>Alphaproteobacteria</taxon>
        <taxon>Hyphomicrobiales</taxon>
        <taxon>Brucellaceae</taxon>
        <taxon>Falsochrobactrum</taxon>
    </lineage>
</organism>